<protein>
    <recommendedName>
        <fullName evidence="5">DUF3052 domain-containing protein</fullName>
    </recommendedName>
</protein>
<dbReference type="Proteomes" id="UP000893823">
    <property type="component" value="Unassembled WGS sequence"/>
</dbReference>
<evidence type="ECO:0000313" key="2">
    <source>
        <dbReference type="EMBL" id="SDS87027.1"/>
    </source>
</evidence>
<dbReference type="EMBL" id="LT629755">
    <property type="protein sequence ID" value="SDS87027.1"/>
    <property type="molecule type" value="Genomic_DNA"/>
</dbReference>
<dbReference type="Proteomes" id="UP000199482">
    <property type="component" value="Chromosome I"/>
</dbReference>
<evidence type="ECO:0000313" key="4">
    <source>
        <dbReference type="Proteomes" id="UP000893823"/>
    </source>
</evidence>
<keyword evidence="4" id="KW-1185">Reference proteome</keyword>
<reference evidence="3" key="2">
    <citation type="submission" date="2016-10" db="EMBL/GenBank/DDBJ databases">
        <authorList>
            <person name="Varghese N."/>
            <person name="Submissions S."/>
        </authorList>
    </citation>
    <scope>NUCLEOTIDE SEQUENCE [LARGE SCALE GENOMIC DNA]</scope>
    <source>
        <strain evidence="3">CPCC 202695</strain>
    </source>
</reference>
<dbReference type="EMBL" id="SODL02000001">
    <property type="protein sequence ID" value="MCP2365984.1"/>
    <property type="molecule type" value="Genomic_DNA"/>
</dbReference>
<evidence type="ECO:0000313" key="1">
    <source>
        <dbReference type="EMBL" id="MCP2365984.1"/>
    </source>
</evidence>
<name>A0A1H1VQ57_9MICO</name>
<organism evidence="2 3">
    <name type="scientific">Agromyces flavus</name>
    <dbReference type="NCBI Taxonomy" id="589382"/>
    <lineage>
        <taxon>Bacteria</taxon>
        <taxon>Bacillati</taxon>
        <taxon>Actinomycetota</taxon>
        <taxon>Actinomycetes</taxon>
        <taxon>Micrococcales</taxon>
        <taxon>Microbacteriaceae</taxon>
        <taxon>Agromyces</taxon>
    </lineage>
</organism>
<sequence>MSAIFRKLNLKGDGAVHVIDAPSSFEPELAEVGETNAVERTLEGVTNAGFAMAFATKQHEVDAFAEQVARATEGDAVVWIAYPKASSKRYTCEFNRDSGWAPMGAGGFEPVRQVAIDEDWSALRFRRVEFIKNLTRSSANTEQGRARLAEGDSAG</sequence>
<reference evidence="1" key="3">
    <citation type="submission" date="2022-06" db="EMBL/GenBank/DDBJ databases">
        <title>Genomic Encyclopedia of Type Strains, Phase III (KMG-III): the genomes of soil and plant-associated and newly described type strains.</title>
        <authorList>
            <person name="Whitman W."/>
        </authorList>
    </citation>
    <scope>NUCLEOTIDE SEQUENCE</scope>
    <source>
        <strain evidence="1">CPCC 202695</strain>
    </source>
</reference>
<evidence type="ECO:0000313" key="3">
    <source>
        <dbReference type="Proteomes" id="UP000199482"/>
    </source>
</evidence>
<dbReference type="RefSeq" id="WP_092671824.1">
    <property type="nucleotide sequence ID" value="NZ_BMDN01000001.1"/>
</dbReference>
<dbReference type="OrthoDB" id="9800461at2"/>
<dbReference type="AlphaFoldDB" id="A0A1H1VQ57"/>
<proteinExistence type="predicted"/>
<accession>A0A1H1VQ57</accession>
<evidence type="ECO:0008006" key="5">
    <source>
        <dbReference type="Google" id="ProtNLM"/>
    </source>
</evidence>
<gene>
    <name evidence="1" type="ORF">BCL57_000126</name>
    <name evidence="2" type="ORF">SAMN04489721_2057</name>
</gene>
<reference evidence="2" key="1">
    <citation type="submission" date="2016-10" db="EMBL/GenBank/DDBJ databases">
        <authorList>
            <person name="de Groot N.N."/>
        </authorList>
    </citation>
    <scope>NUCLEOTIDE SEQUENCE [LARGE SCALE GENOMIC DNA]</scope>
    <source>
        <strain evidence="2">CPCC 202695</strain>
    </source>
</reference>